<name>R0ISR1_EXST2</name>
<dbReference type="AlphaFoldDB" id="R0ISR1"/>
<gene>
    <name evidence="8" type="ORF">SETTUDRAFT_39423</name>
</gene>
<evidence type="ECO:0000256" key="3">
    <source>
        <dbReference type="ARBA" id="ARBA00022729"/>
    </source>
</evidence>
<evidence type="ECO:0000256" key="1">
    <source>
        <dbReference type="ARBA" id="ARBA00004613"/>
    </source>
</evidence>
<dbReference type="RefSeq" id="XP_008024739.1">
    <property type="nucleotide sequence ID" value="XM_008026548.1"/>
</dbReference>
<evidence type="ECO:0000256" key="5">
    <source>
        <dbReference type="PROSITE-ProRule" id="PRU01243"/>
    </source>
</evidence>
<dbReference type="OrthoDB" id="3928926at2759"/>
<evidence type="ECO:0000256" key="4">
    <source>
        <dbReference type="ARBA" id="ARBA00023157"/>
    </source>
</evidence>
<dbReference type="GeneID" id="19404477"/>
<evidence type="ECO:0000313" key="9">
    <source>
        <dbReference type="Proteomes" id="UP000016935"/>
    </source>
</evidence>
<dbReference type="Proteomes" id="UP000016935">
    <property type="component" value="Unassembled WGS sequence"/>
</dbReference>
<dbReference type="GO" id="GO:0005576">
    <property type="term" value="C:extracellular region"/>
    <property type="evidence" value="ECO:0007669"/>
    <property type="project" value="UniProtKB-SubCell"/>
</dbReference>
<evidence type="ECO:0000256" key="2">
    <source>
        <dbReference type="ARBA" id="ARBA00022525"/>
    </source>
</evidence>
<evidence type="ECO:0000313" key="8">
    <source>
        <dbReference type="EMBL" id="EOA87646.1"/>
    </source>
</evidence>
<dbReference type="HOGENOM" id="CLU_866438_0_0_1"/>
<evidence type="ECO:0000259" key="7">
    <source>
        <dbReference type="PROSITE" id="PS51895"/>
    </source>
</evidence>
<protein>
    <recommendedName>
        <fullName evidence="7">AA1-like domain-containing protein</fullName>
    </recommendedName>
</protein>
<feature type="chain" id="PRO_5004343273" description="AA1-like domain-containing protein" evidence="6">
    <location>
        <begin position="20"/>
        <end position="321"/>
    </location>
</feature>
<reference evidence="8 9" key="1">
    <citation type="journal article" date="2012" name="PLoS Pathog.">
        <title>Diverse lifestyles and strategies of plant pathogenesis encoded in the genomes of eighteen Dothideomycetes fungi.</title>
        <authorList>
            <person name="Ohm R.A."/>
            <person name="Feau N."/>
            <person name="Henrissat B."/>
            <person name="Schoch C.L."/>
            <person name="Horwitz B.A."/>
            <person name="Barry K.W."/>
            <person name="Condon B.J."/>
            <person name="Copeland A.C."/>
            <person name="Dhillon B."/>
            <person name="Glaser F."/>
            <person name="Hesse C.N."/>
            <person name="Kosti I."/>
            <person name="LaButti K."/>
            <person name="Lindquist E.A."/>
            <person name="Lucas S."/>
            <person name="Salamov A.A."/>
            <person name="Bradshaw R.E."/>
            <person name="Ciuffetti L."/>
            <person name="Hamelin R.C."/>
            <person name="Kema G.H.J."/>
            <person name="Lawrence C."/>
            <person name="Scott J.A."/>
            <person name="Spatafora J.W."/>
            <person name="Turgeon B.G."/>
            <person name="de Wit P.J.G.M."/>
            <person name="Zhong S."/>
            <person name="Goodwin S.B."/>
            <person name="Grigoriev I.V."/>
        </authorList>
    </citation>
    <scope>NUCLEOTIDE SEQUENCE [LARGE SCALE GENOMIC DNA]</scope>
    <source>
        <strain evidence="9">28A</strain>
    </source>
</reference>
<reference evidence="8 9" key="2">
    <citation type="journal article" date="2013" name="PLoS Genet.">
        <title>Comparative genome structure, secondary metabolite, and effector coding capacity across Cochliobolus pathogens.</title>
        <authorList>
            <person name="Condon B.J."/>
            <person name="Leng Y."/>
            <person name="Wu D."/>
            <person name="Bushley K.E."/>
            <person name="Ohm R.A."/>
            <person name="Otillar R."/>
            <person name="Martin J."/>
            <person name="Schackwitz W."/>
            <person name="Grimwood J."/>
            <person name="MohdZainudin N."/>
            <person name="Xue C."/>
            <person name="Wang R."/>
            <person name="Manning V.A."/>
            <person name="Dhillon B."/>
            <person name="Tu Z.J."/>
            <person name="Steffenson B.J."/>
            <person name="Salamov A."/>
            <person name="Sun H."/>
            <person name="Lowry S."/>
            <person name="LaButti K."/>
            <person name="Han J."/>
            <person name="Copeland A."/>
            <person name="Lindquist E."/>
            <person name="Barry K."/>
            <person name="Schmutz J."/>
            <person name="Baker S.E."/>
            <person name="Ciuffetti L.M."/>
            <person name="Grigoriev I.V."/>
            <person name="Zhong S."/>
            <person name="Turgeon B.G."/>
        </authorList>
    </citation>
    <scope>NUCLEOTIDE SEQUENCE [LARGE SCALE GENOMIC DNA]</scope>
    <source>
        <strain evidence="9">28A</strain>
    </source>
</reference>
<keyword evidence="2" id="KW-0964">Secreted</keyword>
<proteinExistence type="predicted"/>
<dbReference type="InterPro" id="IPR032382">
    <property type="entry name" value="AltA1"/>
</dbReference>
<feature type="signal peptide" evidence="6">
    <location>
        <begin position="1"/>
        <end position="19"/>
    </location>
</feature>
<comment type="subcellular location">
    <subcellularLocation>
        <location evidence="1">Secreted</location>
    </subcellularLocation>
</comment>
<keyword evidence="4 5" id="KW-1015">Disulfide bond</keyword>
<keyword evidence="3 6" id="KW-0732">Signal</keyword>
<feature type="disulfide bond" evidence="5">
    <location>
        <begin position="293"/>
        <end position="305"/>
    </location>
</feature>
<sequence>MRFTTITSLLVATGGIAAAAPLESGILTGGLPAPVKARDDALTGGSIGGLVDRDDALTGAVATGGAFKARDDALTGAVATGGIRKARGAGVSLEILRREDDSLESGALTGAVATGGAFKARDDALTGGSDAGIVARDDALTGAVATGGAFKARDDALTGGILQILRREDDSLESGALTGAIATGGAFKARDDSSCAVATVGDYTWKITKFIGRKPQGTFYNYIAFNVQSTNPGSSLDFRCSVTQTQLPDSKFITCDGSNTFQFSFQNEYNGLMLKYGDAPNAMAGTTTVPVVCRAGGNGAQDLVCEGVQDTYMTLVKSPFQ</sequence>
<dbReference type="Pfam" id="PF16541">
    <property type="entry name" value="AltA1"/>
    <property type="match status" value="1"/>
</dbReference>
<feature type="domain" description="AA1-like" evidence="7">
    <location>
        <begin position="200"/>
        <end position="318"/>
    </location>
</feature>
<keyword evidence="9" id="KW-1185">Reference proteome</keyword>
<dbReference type="Gene3D" id="2.40.350.20">
    <property type="match status" value="1"/>
</dbReference>
<dbReference type="PROSITE" id="PS51895">
    <property type="entry name" value="AA1"/>
    <property type="match status" value="1"/>
</dbReference>
<feature type="disulfide bond" evidence="5">
    <location>
        <begin position="240"/>
        <end position="255"/>
    </location>
</feature>
<evidence type="ECO:0000256" key="6">
    <source>
        <dbReference type="SAM" id="SignalP"/>
    </source>
</evidence>
<dbReference type="eggNOG" id="ENOG502RHGY">
    <property type="taxonomic scope" value="Eukaryota"/>
</dbReference>
<organism evidence="8 9">
    <name type="scientific">Exserohilum turcicum (strain 28A)</name>
    <name type="common">Northern leaf blight fungus</name>
    <name type="synonym">Setosphaeria turcica</name>
    <dbReference type="NCBI Taxonomy" id="671987"/>
    <lineage>
        <taxon>Eukaryota</taxon>
        <taxon>Fungi</taxon>
        <taxon>Dikarya</taxon>
        <taxon>Ascomycota</taxon>
        <taxon>Pezizomycotina</taxon>
        <taxon>Dothideomycetes</taxon>
        <taxon>Pleosporomycetidae</taxon>
        <taxon>Pleosporales</taxon>
        <taxon>Pleosporineae</taxon>
        <taxon>Pleosporaceae</taxon>
        <taxon>Exserohilum</taxon>
    </lineage>
</organism>
<dbReference type="EMBL" id="KB908581">
    <property type="protein sequence ID" value="EOA87646.1"/>
    <property type="molecule type" value="Genomic_DNA"/>
</dbReference>
<accession>R0ISR1</accession>